<feature type="signal peptide" evidence="2">
    <location>
        <begin position="1"/>
        <end position="25"/>
    </location>
</feature>
<keyword evidence="2" id="KW-0732">Signal</keyword>
<organism evidence="5">
    <name type="scientific">Paramoeba aestuarina</name>
    <dbReference type="NCBI Taxonomy" id="180227"/>
    <lineage>
        <taxon>Eukaryota</taxon>
        <taxon>Amoebozoa</taxon>
        <taxon>Discosea</taxon>
        <taxon>Flabellinia</taxon>
        <taxon>Dactylopodida</taxon>
        <taxon>Paramoebidae</taxon>
        <taxon>Paramoeba</taxon>
    </lineage>
</organism>
<dbReference type="AlphaFoldDB" id="A0A6U3AHW2"/>
<gene>
    <name evidence="4" type="ORF">NAES01612_LOCUS12209</name>
    <name evidence="5" type="ORF">NAES01612_LOCUS12212</name>
</gene>
<dbReference type="EMBL" id="HBKR01018576">
    <property type="protein sequence ID" value="CAE2307306.1"/>
    <property type="molecule type" value="Transcribed_RNA"/>
</dbReference>
<evidence type="ECO:0000313" key="4">
    <source>
        <dbReference type="EMBL" id="CAE2307303.1"/>
    </source>
</evidence>
<dbReference type="InterPro" id="IPR011042">
    <property type="entry name" value="6-blade_b-propeller_TolB-like"/>
</dbReference>
<name>A0A6U3AHW2_9EUKA</name>
<evidence type="ECO:0000256" key="2">
    <source>
        <dbReference type="SAM" id="SignalP"/>
    </source>
</evidence>
<evidence type="ECO:0000259" key="3">
    <source>
        <dbReference type="Pfam" id="PF22807"/>
    </source>
</evidence>
<accession>A0A6U3AHW2</accession>
<dbReference type="Gene3D" id="2.120.10.30">
    <property type="entry name" value="TolB, C-terminal domain"/>
    <property type="match status" value="1"/>
</dbReference>
<evidence type="ECO:0000256" key="1">
    <source>
        <dbReference type="SAM" id="Phobius"/>
    </source>
</evidence>
<protein>
    <recommendedName>
        <fullName evidence="3">Pyrroloquinoline quinone-dependent pyranose dehydrogenase beta-propeller domain-containing protein</fullName>
    </recommendedName>
</protein>
<keyword evidence="1" id="KW-0472">Membrane</keyword>
<feature type="chain" id="PRO_5036191974" description="Pyrroloquinoline quinone-dependent pyranose dehydrogenase beta-propeller domain-containing protein" evidence="2">
    <location>
        <begin position="26"/>
        <end position="498"/>
    </location>
</feature>
<feature type="transmembrane region" description="Helical" evidence="1">
    <location>
        <begin position="467"/>
        <end position="489"/>
    </location>
</feature>
<reference evidence="5" key="1">
    <citation type="submission" date="2021-01" db="EMBL/GenBank/DDBJ databases">
        <authorList>
            <person name="Corre E."/>
            <person name="Pelletier E."/>
            <person name="Niang G."/>
            <person name="Scheremetjew M."/>
            <person name="Finn R."/>
            <person name="Kale V."/>
            <person name="Holt S."/>
            <person name="Cochrane G."/>
            <person name="Meng A."/>
            <person name="Brown T."/>
            <person name="Cohen L."/>
        </authorList>
    </citation>
    <scope>NUCLEOTIDE SEQUENCE</scope>
    <source>
        <strain evidence="5">SoJaBio B1-5/56/2</strain>
    </source>
</reference>
<keyword evidence="1" id="KW-1133">Transmembrane helix</keyword>
<evidence type="ECO:0000313" key="5">
    <source>
        <dbReference type="EMBL" id="CAE2307306.1"/>
    </source>
</evidence>
<feature type="domain" description="Pyrroloquinoline quinone-dependent pyranose dehydrogenase beta-propeller" evidence="3">
    <location>
        <begin position="42"/>
        <end position="451"/>
    </location>
</feature>
<dbReference type="InterPro" id="IPR054539">
    <property type="entry name" value="Beta-prop_PDH"/>
</dbReference>
<sequence length="498" mass="55008">MVRVPLSFFLFCLFVCIQCDPQSEAKMESDYSLQTYFTLEGASLRGMKMLPEGHLLVVKADNKNGEADSDPDISGVEVLYDSDFDGISSESVEIIKPGFRLSHGIEYVAPENSWGDDMKGRILASSDSEVWAWPYNEGDKEVGTPQVMIENINAADPPDTTQGHWTRTLRLSPDQRYLFVSVGSINNVDPNSFRARVRKFDLQSSEFMDNLPYDFTNGEVFANGLRNTVGTAFDQNGVLWGTDVGADNLNRADLGGDIHEYNPGEELNMLGDGNGEGGNFYGYPYCWSEGYLPPGVGMGNGTIWAWPDSNSTDMDEIDDDWCRQNSLKSQLVMQAHSTPLGLVFNDVYQIVTPTSTLKCPAGVRFPRSSEGDAFVALHGSWNSPNPVGYEVVHIPFTIPGGLPTGEVFDLMKYKGPGAVWPSDVRPVDVTFDICGRLLVTDDGGGRIFTISYRYPDDADDDDGLRPIWYILIGYNALAMLACFIAIVYAQIKANREPL</sequence>
<dbReference type="EMBL" id="HBKR01018573">
    <property type="protein sequence ID" value="CAE2307303.1"/>
    <property type="molecule type" value="Transcribed_RNA"/>
</dbReference>
<keyword evidence="1" id="KW-0812">Transmembrane</keyword>
<proteinExistence type="predicted"/>
<dbReference type="Pfam" id="PF22807">
    <property type="entry name" value="TrAA12"/>
    <property type="match status" value="1"/>
</dbReference>
<dbReference type="SUPFAM" id="SSF50952">
    <property type="entry name" value="Soluble quinoprotein glucose dehydrogenase"/>
    <property type="match status" value="1"/>
</dbReference>
<dbReference type="InterPro" id="IPR011041">
    <property type="entry name" value="Quinoprot_gluc/sorb_DH_b-prop"/>
</dbReference>